<dbReference type="AlphaFoldDB" id="A0A9R1VJ74"/>
<dbReference type="EMBL" id="NBSK02000005">
    <property type="protein sequence ID" value="KAJ0205676.1"/>
    <property type="molecule type" value="Genomic_DNA"/>
</dbReference>
<evidence type="ECO:0000313" key="3">
    <source>
        <dbReference type="Proteomes" id="UP000235145"/>
    </source>
</evidence>
<sequence>MTDIGEQGSDESPVTKEAHIDKLYGATTNPEVVDVESSGTGKRLNSSLEKPTIQGNKQSRSCKTCGFKRHDSRKCLTLLNNSKVQSA</sequence>
<reference evidence="2 3" key="1">
    <citation type="journal article" date="2017" name="Nat. Commun.">
        <title>Genome assembly with in vitro proximity ligation data and whole-genome triplication in lettuce.</title>
        <authorList>
            <person name="Reyes-Chin-Wo S."/>
            <person name="Wang Z."/>
            <person name="Yang X."/>
            <person name="Kozik A."/>
            <person name="Arikit S."/>
            <person name="Song C."/>
            <person name="Xia L."/>
            <person name="Froenicke L."/>
            <person name="Lavelle D.O."/>
            <person name="Truco M.J."/>
            <person name="Xia R."/>
            <person name="Zhu S."/>
            <person name="Xu C."/>
            <person name="Xu H."/>
            <person name="Xu X."/>
            <person name="Cox K."/>
            <person name="Korf I."/>
            <person name="Meyers B.C."/>
            <person name="Michelmore R.W."/>
        </authorList>
    </citation>
    <scope>NUCLEOTIDE SEQUENCE [LARGE SCALE GENOMIC DNA]</scope>
    <source>
        <strain evidence="3">cv. Salinas</strain>
        <tissue evidence="2">Seedlings</tissue>
    </source>
</reference>
<keyword evidence="3" id="KW-1185">Reference proteome</keyword>
<comment type="caution">
    <text evidence="2">The sequence shown here is derived from an EMBL/GenBank/DDBJ whole genome shotgun (WGS) entry which is preliminary data.</text>
</comment>
<evidence type="ECO:0000256" key="1">
    <source>
        <dbReference type="SAM" id="MobiDB-lite"/>
    </source>
</evidence>
<feature type="compositionally biased region" description="Basic and acidic residues" evidence="1">
    <location>
        <begin position="13"/>
        <end position="22"/>
    </location>
</feature>
<evidence type="ECO:0000313" key="2">
    <source>
        <dbReference type="EMBL" id="KAJ0205676.1"/>
    </source>
</evidence>
<gene>
    <name evidence="2" type="ORF">LSAT_V11C500295530</name>
</gene>
<organism evidence="2 3">
    <name type="scientific">Lactuca sativa</name>
    <name type="common">Garden lettuce</name>
    <dbReference type="NCBI Taxonomy" id="4236"/>
    <lineage>
        <taxon>Eukaryota</taxon>
        <taxon>Viridiplantae</taxon>
        <taxon>Streptophyta</taxon>
        <taxon>Embryophyta</taxon>
        <taxon>Tracheophyta</taxon>
        <taxon>Spermatophyta</taxon>
        <taxon>Magnoliopsida</taxon>
        <taxon>eudicotyledons</taxon>
        <taxon>Gunneridae</taxon>
        <taxon>Pentapetalae</taxon>
        <taxon>asterids</taxon>
        <taxon>campanulids</taxon>
        <taxon>Asterales</taxon>
        <taxon>Asteraceae</taxon>
        <taxon>Cichorioideae</taxon>
        <taxon>Cichorieae</taxon>
        <taxon>Lactucinae</taxon>
        <taxon>Lactuca</taxon>
    </lineage>
</organism>
<accession>A0A9R1VJ74</accession>
<feature type="region of interest" description="Disordered" evidence="1">
    <location>
        <begin position="1"/>
        <end position="64"/>
    </location>
</feature>
<dbReference type="Proteomes" id="UP000235145">
    <property type="component" value="Unassembled WGS sequence"/>
</dbReference>
<name>A0A9R1VJ74_LACSA</name>
<proteinExistence type="predicted"/>
<protein>
    <submittedName>
        <fullName evidence="2">Uncharacterized protein</fullName>
    </submittedName>
</protein>
<feature type="compositionally biased region" description="Polar residues" evidence="1">
    <location>
        <begin position="37"/>
        <end position="62"/>
    </location>
</feature>